<dbReference type="Proteomes" id="UP001171687">
    <property type="component" value="Unassembled WGS sequence"/>
</dbReference>
<comment type="caution">
    <text evidence="2">The sequence shown here is derived from an EMBL/GenBank/DDBJ whole genome shotgun (WGS) entry which is preliminary data.</text>
</comment>
<dbReference type="Proteomes" id="UP000242470">
    <property type="component" value="Unassembled WGS sequence"/>
</dbReference>
<organism evidence="2 3">
    <name type="scientific">Staphylococcus auricularis</name>
    <dbReference type="NCBI Taxonomy" id="29379"/>
    <lineage>
        <taxon>Bacteria</taxon>
        <taxon>Bacillati</taxon>
        <taxon>Bacillota</taxon>
        <taxon>Bacilli</taxon>
        <taxon>Bacillales</taxon>
        <taxon>Staphylococcaceae</taxon>
        <taxon>Staphylococcus</taxon>
    </lineage>
</organism>
<protein>
    <recommendedName>
        <fullName evidence="4">Phage protein</fullName>
    </recommendedName>
</protein>
<evidence type="ECO:0008006" key="4">
    <source>
        <dbReference type="Google" id="ProtNLM"/>
    </source>
</evidence>
<dbReference type="GeneID" id="64981871"/>
<evidence type="ECO:0000313" key="3">
    <source>
        <dbReference type="Proteomes" id="UP000242470"/>
    </source>
</evidence>
<dbReference type="RefSeq" id="WP_059107699.1">
    <property type="nucleotide sequence ID" value="NZ_AP024589.1"/>
</dbReference>
<evidence type="ECO:0000313" key="2">
    <source>
        <dbReference type="EMBL" id="PNZ66486.1"/>
    </source>
</evidence>
<reference evidence="2 3" key="1">
    <citation type="submission" date="2017-08" db="EMBL/GenBank/DDBJ databases">
        <title>Draft genome sequences of 64 type strains of genus Staph aureus.</title>
        <authorList>
            <person name="Cole K."/>
            <person name="Golubchik T."/>
            <person name="Russell J."/>
            <person name="Foster D."/>
            <person name="Llewelyn M."/>
            <person name="Wilson D."/>
            <person name="Crook D."/>
            <person name="Paul J."/>
        </authorList>
    </citation>
    <scope>NUCLEOTIDE SEQUENCE [LARGE SCALE GENOMIC DNA]</scope>
    <source>
        <strain evidence="2 3">NCTC 12101</strain>
    </source>
</reference>
<accession>A0AAP8PNA3</accession>
<evidence type="ECO:0000313" key="1">
    <source>
        <dbReference type="EMBL" id="MDN4532183.1"/>
    </source>
</evidence>
<dbReference type="EMBL" id="JAUHQC010000004">
    <property type="protein sequence ID" value="MDN4532183.1"/>
    <property type="molecule type" value="Genomic_DNA"/>
</dbReference>
<reference evidence="1" key="2">
    <citation type="submission" date="2023-07" db="EMBL/GenBank/DDBJ databases">
        <title>Evaluation of the beneficial properties of pineapple isolates.</title>
        <authorList>
            <person name="Adefiranye O."/>
        </authorList>
    </citation>
    <scope>NUCLEOTIDE SEQUENCE</scope>
    <source>
        <strain evidence="1">PAPLE_T1</strain>
    </source>
</reference>
<dbReference type="EMBL" id="PPQW01000059">
    <property type="protein sequence ID" value="PNZ66486.1"/>
    <property type="molecule type" value="Genomic_DNA"/>
</dbReference>
<sequence>MIDMISIIHSYLIRNDAIDKHCRGRIKFYDYPETAEADAPHILISPIGSPMPGEFGSNKELTTNYVFQIDVRGRDRKLVAFLQDEIKKVMWSIGFYTIGGTDQYDSELDKFLNGRRYEGEPYTNEEVKHIDTDIAHIE</sequence>
<name>A0AAP8PNA3_9STAP</name>
<dbReference type="AlphaFoldDB" id="A0AAP8PNA3"/>
<gene>
    <name evidence="2" type="ORF">CD158_08370</name>
    <name evidence="1" type="ORF">QYH67_01100</name>
</gene>
<proteinExistence type="predicted"/>